<protein>
    <submittedName>
        <fullName evidence="6">Uncharacterized protein</fullName>
    </submittedName>
</protein>
<feature type="non-terminal residue" evidence="6">
    <location>
        <position position="1"/>
    </location>
</feature>
<dbReference type="GO" id="GO:0012505">
    <property type="term" value="C:endomembrane system"/>
    <property type="evidence" value="ECO:0007669"/>
    <property type="project" value="UniProtKB-SubCell"/>
</dbReference>
<evidence type="ECO:0000256" key="3">
    <source>
        <dbReference type="ARBA" id="ARBA00022989"/>
    </source>
</evidence>
<feature type="transmembrane region" description="Helical" evidence="5">
    <location>
        <begin position="83"/>
        <end position="102"/>
    </location>
</feature>
<dbReference type="Proteomes" id="UP001177023">
    <property type="component" value="Unassembled WGS sequence"/>
</dbReference>
<feature type="transmembrane region" description="Helical" evidence="5">
    <location>
        <begin position="42"/>
        <end position="63"/>
    </location>
</feature>
<dbReference type="AlphaFoldDB" id="A0AA36G471"/>
<accession>A0AA36G471</accession>
<dbReference type="GO" id="GO:0005765">
    <property type="term" value="C:lysosomal membrane"/>
    <property type="evidence" value="ECO:0007669"/>
    <property type="project" value="TreeGrafter"/>
</dbReference>
<evidence type="ECO:0000256" key="5">
    <source>
        <dbReference type="SAM" id="Phobius"/>
    </source>
</evidence>
<evidence type="ECO:0000313" key="6">
    <source>
        <dbReference type="EMBL" id="CAJ0578342.1"/>
    </source>
</evidence>
<evidence type="ECO:0000313" key="7">
    <source>
        <dbReference type="Proteomes" id="UP001177023"/>
    </source>
</evidence>
<dbReference type="Pfam" id="PF15860">
    <property type="entry name" value="DUF4728"/>
    <property type="match status" value="1"/>
</dbReference>
<feature type="transmembrane region" description="Helical" evidence="5">
    <location>
        <begin position="150"/>
        <end position="168"/>
    </location>
</feature>
<keyword evidence="4 5" id="KW-0472">Membrane</keyword>
<dbReference type="InterPro" id="IPR051115">
    <property type="entry name" value="LAPTM_transporter"/>
</dbReference>
<comment type="subcellular location">
    <subcellularLocation>
        <location evidence="1">Endomembrane system</location>
        <topology evidence="1">Multi-pass membrane protein</topology>
    </subcellularLocation>
</comment>
<organism evidence="6 7">
    <name type="scientific">Mesorhabditis spiculigera</name>
    <dbReference type="NCBI Taxonomy" id="96644"/>
    <lineage>
        <taxon>Eukaryota</taxon>
        <taxon>Metazoa</taxon>
        <taxon>Ecdysozoa</taxon>
        <taxon>Nematoda</taxon>
        <taxon>Chromadorea</taxon>
        <taxon>Rhabditida</taxon>
        <taxon>Rhabditina</taxon>
        <taxon>Rhabditomorpha</taxon>
        <taxon>Rhabditoidea</taxon>
        <taxon>Rhabditidae</taxon>
        <taxon>Mesorhabditinae</taxon>
        <taxon>Mesorhabditis</taxon>
    </lineage>
</organism>
<dbReference type="PANTHER" id="PTHR12479:SF13">
    <property type="entry name" value="DUF4149 DOMAIN-CONTAINING PROTEIN"/>
    <property type="match status" value="1"/>
</dbReference>
<dbReference type="EMBL" id="CATQJA010002653">
    <property type="protein sequence ID" value="CAJ0578342.1"/>
    <property type="molecule type" value="Genomic_DNA"/>
</dbReference>
<dbReference type="PANTHER" id="PTHR12479">
    <property type="entry name" value="LYSOSOMAL-ASSOCIATED TRANSMEMBRANE PROTEIN"/>
    <property type="match status" value="1"/>
</dbReference>
<sequence length="213" mass="23415">MPAMKPVQSRVQHHRVDALWDSNAEKYRVACRSVHVTSATLYVGYMQLAIITIFTLTILFFYGQSLHGALPAEHWAASAGSRFLTSLLTAVSLQLALVLMLVHGVRHEKRSFLLPYIIFACFTLFVGFAQIFTDVVAASHQRGSGSASQLLSHLIGLMIHVWCVTVVWRCYCYLGDKKVAEQIGAQLDATTPAFTCEYSLPPPLPGCGEAPAC</sequence>
<feature type="transmembrane region" description="Helical" evidence="5">
    <location>
        <begin position="114"/>
        <end position="138"/>
    </location>
</feature>
<keyword evidence="7" id="KW-1185">Reference proteome</keyword>
<dbReference type="InterPro" id="IPR031720">
    <property type="entry name" value="DUF4728"/>
</dbReference>
<evidence type="ECO:0000256" key="2">
    <source>
        <dbReference type="ARBA" id="ARBA00022692"/>
    </source>
</evidence>
<comment type="caution">
    <text evidence="6">The sequence shown here is derived from an EMBL/GenBank/DDBJ whole genome shotgun (WGS) entry which is preliminary data.</text>
</comment>
<name>A0AA36G471_9BILA</name>
<proteinExistence type="predicted"/>
<evidence type="ECO:0000256" key="4">
    <source>
        <dbReference type="ARBA" id="ARBA00023136"/>
    </source>
</evidence>
<evidence type="ECO:0000256" key="1">
    <source>
        <dbReference type="ARBA" id="ARBA00004127"/>
    </source>
</evidence>
<gene>
    <name evidence="6" type="ORF">MSPICULIGERA_LOCUS16600</name>
</gene>
<reference evidence="6" key="1">
    <citation type="submission" date="2023-06" db="EMBL/GenBank/DDBJ databases">
        <authorList>
            <person name="Delattre M."/>
        </authorList>
    </citation>
    <scope>NUCLEOTIDE SEQUENCE</scope>
    <source>
        <strain evidence="6">AF72</strain>
    </source>
</reference>
<keyword evidence="3 5" id="KW-1133">Transmembrane helix</keyword>
<keyword evidence="2 5" id="KW-0812">Transmembrane</keyword>